<reference evidence="2" key="1">
    <citation type="journal article" date="2011" name="PLoS Genet.">
        <title>Genomic analysis of the necrotrophic fungal pathogens Sclerotinia sclerotiorum and Botrytis cinerea.</title>
        <authorList>
            <person name="Amselem J."/>
            <person name="Cuomo C.A."/>
            <person name="van Kan J.A."/>
            <person name="Viaud M."/>
            <person name="Benito E.P."/>
            <person name="Couloux A."/>
            <person name="Coutinho P.M."/>
            <person name="de Vries R.P."/>
            <person name="Dyer P.S."/>
            <person name="Fillinger S."/>
            <person name="Fournier E."/>
            <person name="Gout L."/>
            <person name="Hahn M."/>
            <person name="Kohn L."/>
            <person name="Lapalu N."/>
            <person name="Plummer K.M."/>
            <person name="Pradier J.M."/>
            <person name="Quevillon E."/>
            <person name="Sharon A."/>
            <person name="Simon A."/>
            <person name="ten Have A."/>
            <person name="Tudzynski B."/>
            <person name="Tudzynski P."/>
            <person name="Wincker P."/>
            <person name="Andrew M."/>
            <person name="Anthouard V."/>
            <person name="Beever R.E."/>
            <person name="Beffa R."/>
            <person name="Benoit I."/>
            <person name="Bouzid O."/>
            <person name="Brault B."/>
            <person name="Chen Z."/>
            <person name="Choquer M."/>
            <person name="Collemare J."/>
            <person name="Cotton P."/>
            <person name="Danchin E.G."/>
            <person name="Da Silva C."/>
            <person name="Gautier A."/>
            <person name="Giraud C."/>
            <person name="Giraud T."/>
            <person name="Gonzalez C."/>
            <person name="Grossetete S."/>
            <person name="Guldener U."/>
            <person name="Henrissat B."/>
            <person name="Howlett B.J."/>
            <person name="Kodira C."/>
            <person name="Kretschmer M."/>
            <person name="Lappartient A."/>
            <person name="Leroch M."/>
            <person name="Levis C."/>
            <person name="Mauceli E."/>
            <person name="Neuveglise C."/>
            <person name="Oeser B."/>
            <person name="Pearson M."/>
            <person name="Poulain J."/>
            <person name="Poussereau N."/>
            <person name="Quesneville H."/>
            <person name="Rascle C."/>
            <person name="Schumacher J."/>
            <person name="Segurens B."/>
            <person name="Sexton A."/>
            <person name="Silva E."/>
            <person name="Sirven C."/>
            <person name="Soanes D.M."/>
            <person name="Talbot N.J."/>
            <person name="Templeton M."/>
            <person name="Yandava C."/>
            <person name="Yarden O."/>
            <person name="Zeng Q."/>
            <person name="Rollins J.A."/>
            <person name="Lebrun M.H."/>
            <person name="Dickman M."/>
        </authorList>
    </citation>
    <scope>NUCLEOTIDE SEQUENCE [LARGE SCALE GENOMIC DNA]</scope>
    <source>
        <strain evidence="2">ATCC 18683 / 1980 / Ss-1</strain>
    </source>
</reference>
<evidence type="ECO:0000313" key="2">
    <source>
        <dbReference type="Proteomes" id="UP000001312"/>
    </source>
</evidence>
<gene>
    <name evidence="1" type="ORF">SS1G_02060</name>
</gene>
<evidence type="ECO:0000313" key="1">
    <source>
        <dbReference type="EMBL" id="EDN97132.1"/>
    </source>
</evidence>
<dbReference type="GeneID" id="5493506"/>
<organism evidence="1 2">
    <name type="scientific">Sclerotinia sclerotiorum (strain ATCC 18683 / 1980 / Ss-1)</name>
    <name type="common">White mold</name>
    <name type="synonym">Whetzelinia sclerotiorum</name>
    <dbReference type="NCBI Taxonomy" id="665079"/>
    <lineage>
        <taxon>Eukaryota</taxon>
        <taxon>Fungi</taxon>
        <taxon>Dikarya</taxon>
        <taxon>Ascomycota</taxon>
        <taxon>Pezizomycotina</taxon>
        <taxon>Leotiomycetes</taxon>
        <taxon>Helotiales</taxon>
        <taxon>Sclerotiniaceae</taxon>
        <taxon>Sclerotinia</taxon>
    </lineage>
</organism>
<dbReference type="EMBL" id="CH476622">
    <property type="protein sequence ID" value="EDN97132.1"/>
    <property type="molecule type" value="Genomic_DNA"/>
</dbReference>
<dbReference type="AlphaFoldDB" id="A7E9T0"/>
<name>A7E9T0_SCLS1</name>
<protein>
    <submittedName>
        <fullName evidence="1">Uncharacterized protein</fullName>
    </submittedName>
</protein>
<dbReference type="Proteomes" id="UP000001312">
    <property type="component" value="Unassembled WGS sequence"/>
</dbReference>
<sequence length="107" mass="11829">MLGCATGIRGADYALVDNPCIPGGQQHSSVDVGSPSWQDSREEEMNYYSLFAASALLIGNDEWSPLKNSKKWGLNILPIWVQGSDQMRSYNGAEDSCLEKNSRQMEL</sequence>
<accession>A7E9T0</accession>
<dbReference type="RefSeq" id="XP_001597864.1">
    <property type="nucleotide sequence ID" value="XM_001597814.1"/>
</dbReference>
<dbReference type="HOGENOM" id="CLU_2211545_0_0_1"/>
<dbReference type="InParanoid" id="A7E9T0"/>
<dbReference type="KEGG" id="ssl:SS1G_02060"/>
<proteinExistence type="predicted"/>
<keyword evidence="2" id="KW-1185">Reference proteome</keyword>